<dbReference type="Proteomes" id="UP001335648">
    <property type="component" value="Unassembled WGS sequence"/>
</dbReference>
<keyword evidence="2" id="KW-1185">Reference proteome</keyword>
<reference evidence="1 2" key="1">
    <citation type="journal article" date="2023" name="Mol. Biol. Evol.">
        <title>Genomics of Secondarily Temperate Adaptation in the Only Non-Antarctic Icefish.</title>
        <authorList>
            <person name="Rivera-Colon A.G."/>
            <person name="Rayamajhi N."/>
            <person name="Minhas B.F."/>
            <person name="Madrigal G."/>
            <person name="Bilyk K.T."/>
            <person name="Yoon V."/>
            <person name="Hune M."/>
            <person name="Gregory S."/>
            <person name="Cheng C.H.C."/>
            <person name="Catchen J.M."/>
        </authorList>
    </citation>
    <scope>NUCLEOTIDE SEQUENCE [LARGE SCALE GENOMIC DNA]</scope>
    <source>
        <strain evidence="1">JC2023a</strain>
    </source>
</reference>
<evidence type="ECO:0000313" key="1">
    <source>
        <dbReference type="EMBL" id="KAK5887259.1"/>
    </source>
</evidence>
<sequence>MCTTNKTRKWLPRADLIRIIKNLTDKMLAEIRCADVVIGPDPKTVHKIGKALFGNLCRLFGSAEALQEVLESQDTADNALVIRALKTCLTVPAPKKNVFVRFFSSVGCFGLNSL</sequence>
<name>A0AAN8GSQ5_9TELE</name>
<comment type="caution">
    <text evidence="1">The sequence shown here is derived from an EMBL/GenBank/DDBJ whole genome shotgun (WGS) entry which is preliminary data.</text>
</comment>
<protein>
    <submittedName>
        <fullName evidence="1">Uncharacterized protein</fullName>
    </submittedName>
</protein>
<organism evidence="1 2">
    <name type="scientific">Champsocephalus esox</name>
    <name type="common">pike icefish</name>
    <dbReference type="NCBI Taxonomy" id="159716"/>
    <lineage>
        <taxon>Eukaryota</taxon>
        <taxon>Metazoa</taxon>
        <taxon>Chordata</taxon>
        <taxon>Craniata</taxon>
        <taxon>Vertebrata</taxon>
        <taxon>Euteleostomi</taxon>
        <taxon>Actinopterygii</taxon>
        <taxon>Neopterygii</taxon>
        <taxon>Teleostei</taxon>
        <taxon>Neoteleostei</taxon>
        <taxon>Acanthomorphata</taxon>
        <taxon>Eupercaria</taxon>
        <taxon>Perciformes</taxon>
        <taxon>Notothenioidei</taxon>
        <taxon>Channichthyidae</taxon>
        <taxon>Champsocephalus</taxon>
    </lineage>
</organism>
<accession>A0AAN8GSQ5</accession>
<evidence type="ECO:0000313" key="2">
    <source>
        <dbReference type="Proteomes" id="UP001335648"/>
    </source>
</evidence>
<gene>
    <name evidence="1" type="ORF">CesoFtcFv8_015879</name>
</gene>
<proteinExistence type="predicted"/>
<dbReference type="AlphaFoldDB" id="A0AAN8GSQ5"/>
<dbReference type="EMBL" id="JAULUE010002058">
    <property type="protein sequence ID" value="KAK5887259.1"/>
    <property type="molecule type" value="Genomic_DNA"/>
</dbReference>